<dbReference type="Proteomes" id="UP000812270">
    <property type="component" value="Unassembled WGS sequence"/>
</dbReference>
<dbReference type="GO" id="GO:0003677">
    <property type="term" value="F:DNA binding"/>
    <property type="evidence" value="ECO:0007669"/>
    <property type="project" value="UniProtKB-KW"/>
</dbReference>
<keyword evidence="3" id="KW-0238">DNA-binding</keyword>
<evidence type="ECO:0000313" key="7">
    <source>
        <dbReference type="Proteomes" id="UP000812270"/>
    </source>
</evidence>
<keyword evidence="4" id="KW-0804">Transcription</keyword>
<dbReference type="PROSITE" id="PS50931">
    <property type="entry name" value="HTH_LYSR"/>
    <property type="match status" value="1"/>
</dbReference>
<dbReference type="CDD" id="cd05466">
    <property type="entry name" value="PBP2_LTTR_substrate"/>
    <property type="match status" value="1"/>
</dbReference>
<organism evidence="6 7">
    <name type="scientific">Pinibacter aurantiacus</name>
    <dbReference type="NCBI Taxonomy" id="2851599"/>
    <lineage>
        <taxon>Bacteria</taxon>
        <taxon>Pseudomonadati</taxon>
        <taxon>Bacteroidota</taxon>
        <taxon>Chitinophagia</taxon>
        <taxon>Chitinophagales</taxon>
        <taxon>Chitinophagaceae</taxon>
        <taxon>Pinibacter</taxon>
    </lineage>
</organism>
<dbReference type="InterPro" id="IPR005119">
    <property type="entry name" value="LysR_subst-bd"/>
</dbReference>
<sequence>MEFRQLTYFVKAAETLHFTEAASALFVTQSTLSQQIKQLENELGMLLFDRIGKTVRLTEAGSVFLDHARKILFEVEKGRQSITDLNTSVTGELKIGITYAFSSLILPALSPFLKKYPGIKIQIEYDDPEELEKRLKLSELDFMLSFKNDEPDEDLDMQPLFTSSIVMVVAKKHPLASLKKITLKEINNLDLVLPGKGFISRNFLDNLFKTNNIAPNVKIELNDVHSLLTMVESGNWITILNEKALIGWKSLVAIPIAGRDLSRKAFILWQKNAYRKKSAGLFAEEIFRVK</sequence>
<dbReference type="FunFam" id="1.10.10.10:FF:000001">
    <property type="entry name" value="LysR family transcriptional regulator"/>
    <property type="match status" value="1"/>
</dbReference>
<dbReference type="PANTHER" id="PTHR30419">
    <property type="entry name" value="HTH-TYPE TRANSCRIPTIONAL REGULATOR YBHD"/>
    <property type="match status" value="1"/>
</dbReference>
<evidence type="ECO:0000313" key="6">
    <source>
        <dbReference type="EMBL" id="MBV4360331.1"/>
    </source>
</evidence>
<protein>
    <submittedName>
        <fullName evidence="6">LysR family transcriptional regulator</fullName>
    </submittedName>
</protein>
<evidence type="ECO:0000256" key="4">
    <source>
        <dbReference type="ARBA" id="ARBA00023163"/>
    </source>
</evidence>
<dbReference type="GO" id="GO:0003700">
    <property type="term" value="F:DNA-binding transcription factor activity"/>
    <property type="evidence" value="ECO:0007669"/>
    <property type="project" value="InterPro"/>
</dbReference>
<reference evidence="6" key="1">
    <citation type="submission" date="2021-06" db="EMBL/GenBank/DDBJ databases">
        <authorList>
            <person name="Huq M.A."/>
        </authorList>
    </citation>
    <scope>NUCLEOTIDE SEQUENCE</scope>
    <source>
        <strain evidence="6">MAH-26</strain>
    </source>
</reference>
<evidence type="ECO:0000259" key="5">
    <source>
        <dbReference type="PROSITE" id="PS50931"/>
    </source>
</evidence>
<comment type="caution">
    <text evidence="6">The sequence shown here is derived from an EMBL/GenBank/DDBJ whole genome shotgun (WGS) entry which is preliminary data.</text>
</comment>
<gene>
    <name evidence="6" type="ORF">KTO63_24410</name>
</gene>
<dbReference type="EMBL" id="JAHSPG010000018">
    <property type="protein sequence ID" value="MBV4360331.1"/>
    <property type="molecule type" value="Genomic_DNA"/>
</dbReference>
<evidence type="ECO:0000256" key="2">
    <source>
        <dbReference type="ARBA" id="ARBA00023015"/>
    </source>
</evidence>
<proteinExistence type="inferred from homology"/>
<dbReference type="Pfam" id="PF00126">
    <property type="entry name" value="HTH_1"/>
    <property type="match status" value="1"/>
</dbReference>
<keyword evidence="7" id="KW-1185">Reference proteome</keyword>
<dbReference type="RefSeq" id="WP_217794606.1">
    <property type="nucleotide sequence ID" value="NZ_JAHSPG010000018.1"/>
</dbReference>
<name>A0A9E2W9N1_9BACT</name>
<dbReference type="Pfam" id="PF03466">
    <property type="entry name" value="LysR_substrate"/>
    <property type="match status" value="1"/>
</dbReference>
<keyword evidence="2" id="KW-0805">Transcription regulation</keyword>
<evidence type="ECO:0000256" key="3">
    <source>
        <dbReference type="ARBA" id="ARBA00023125"/>
    </source>
</evidence>
<dbReference type="AlphaFoldDB" id="A0A9E2W9N1"/>
<dbReference type="InterPro" id="IPR000847">
    <property type="entry name" value="LysR_HTH_N"/>
</dbReference>
<accession>A0A9E2W9N1</accession>
<evidence type="ECO:0000256" key="1">
    <source>
        <dbReference type="ARBA" id="ARBA00009437"/>
    </source>
</evidence>
<feature type="domain" description="HTH lysR-type" evidence="5">
    <location>
        <begin position="1"/>
        <end position="58"/>
    </location>
</feature>
<dbReference type="InterPro" id="IPR050950">
    <property type="entry name" value="HTH-type_LysR_regulators"/>
</dbReference>
<comment type="similarity">
    <text evidence="1">Belongs to the LysR transcriptional regulatory family.</text>
</comment>
<dbReference type="GO" id="GO:0005829">
    <property type="term" value="C:cytosol"/>
    <property type="evidence" value="ECO:0007669"/>
    <property type="project" value="TreeGrafter"/>
</dbReference>